<name>A0ABZ0KEI9_STRC4</name>
<reference evidence="2 3" key="1">
    <citation type="journal article" date="2021" name="J. Microbiol. Biotechnol.">
        <title>An Efficient Markerless Deletion System Suitable for the Industrial Strains of Streptomyces.</title>
        <authorList>
            <person name="Dong J."/>
            <person name="Wei J."/>
            <person name="Li H."/>
            <person name="Zhao S."/>
            <person name="Guan W."/>
        </authorList>
    </citation>
    <scope>NUCLEOTIDE SEQUENCE [LARGE SCALE GENOMIC DNA]</scope>
    <source>
        <strain evidence="2 3">CICC 11043</strain>
    </source>
</reference>
<dbReference type="RefSeq" id="WP_317926376.1">
    <property type="nucleotide sequence ID" value="NZ_CP137524.1"/>
</dbReference>
<evidence type="ECO:0000313" key="2">
    <source>
        <dbReference type="EMBL" id="WOT36240.1"/>
    </source>
</evidence>
<feature type="compositionally biased region" description="Polar residues" evidence="1">
    <location>
        <begin position="76"/>
        <end position="85"/>
    </location>
</feature>
<protein>
    <submittedName>
        <fullName evidence="2">Uncharacterized protein</fullName>
    </submittedName>
</protein>
<evidence type="ECO:0000313" key="3">
    <source>
        <dbReference type="Proteomes" id="UP001305002"/>
    </source>
</evidence>
<gene>
    <name evidence="2" type="ORF">R5U08_19880</name>
</gene>
<organism evidence="2 3">
    <name type="scientific">Streptomyces coeruleorubidus</name>
    <dbReference type="NCBI Taxonomy" id="116188"/>
    <lineage>
        <taxon>Bacteria</taxon>
        <taxon>Bacillati</taxon>
        <taxon>Actinomycetota</taxon>
        <taxon>Actinomycetes</taxon>
        <taxon>Kitasatosporales</taxon>
        <taxon>Streptomycetaceae</taxon>
        <taxon>Streptomyces</taxon>
    </lineage>
</organism>
<keyword evidence="3" id="KW-1185">Reference proteome</keyword>
<proteinExistence type="predicted"/>
<reference evidence="2 3" key="2">
    <citation type="journal article" date="2024" name="Microb. Biotechnol.">
        <title>The involvement of multiple ABC transporters in daunorubicin efflux in Streptomyces coeruleorubidus.</title>
        <authorList>
            <person name="Dong J."/>
            <person name="Ning J."/>
            <person name="Tian Y."/>
            <person name="Li H."/>
            <person name="Chen H."/>
            <person name="Guan W."/>
        </authorList>
    </citation>
    <scope>NUCLEOTIDE SEQUENCE [LARGE SCALE GENOMIC DNA]</scope>
    <source>
        <strain evidence="2 3">CICC 11043</strain>
    </source>
</reference>
<feature type="region of interest" description="Disordered" evidence="1">
    <location>
        <begin position="58"/>
        <end position="85"/>
    </location>
</feature>
<evidence type="ECO:0000256" key="1">
    <source>
        <dbReference type="SAM" id="MobiDB-lite"/>
    </source>
</evidence>
<dbReference type="EMBL" id="CP137524">
    <property type="protein sequence ID" value="WOT36240.1"/>
    <property type="molecule type" value="Genomic_DNA"/>
</dbReference>
<sequence length="85" mass="8919">MTPAADQTPASPECALAARPGYQDLHTDCRQTCDLPLPFALGILLQSRCGCPCHPYGSGSQGNADAPRPMTRTGGVKNNPQQPPT</sequence>
<accession>A0ABZ0KEI9</accession>
<dbReference type="Proteomes" id="UP001305002">
    <property type="component" value="Chromosome"/>
</dbReference>